<evidence type="ECO:0000256" key="3">
    <source>
        <dbReference type="ARBA" id="ARBA00022473"/>
    </source>
</evidence>
<comment type="caution">
    <text evidence="12">The sequence shown here is derived from an EMBL/GenBank/DDBJ whole genome shotgun (WGS) entry which is preliminary data.</text>
</comment>
<evidence type="ECO:0000256" key="5">
    <source>
        <dbReference type="ARBA" id="ARBA00022833"/>
    </source>
</evidence>
<dbReference type="Proteomes" id="UP000289340">
    <property type="component" value="Chromosome 12"/>
</dbReference>
<keyword evidence="3" id="KW-0217">Developmental protein</keyword>
<dbReference type="AlphaFoldDB" id="A0A445HKH5"/>
<dbReference type="GO" id="GO:0045893">
    <property type="term" value="P:positive regulation of DNA-templated transcription"/>
    <property type="evidence" value="ECO:0007669"/>
    <property type="project" value="TreeGrafter"/>
</dbReference>
<dbReference type="EMBL" id="QZWG01000012">
    <property type="protein sequence ID" value="RZB74160.1"/>
    <property type="molecule type" value="Genomic_DNA"/>
</dbReference>
<dbReference type="GO" id="GO:0003677">
    <property type="term" value="F:DNA binding"/>
    <property type="evidence" value="ECO:0007669"/>
    <property type="project" value="UniProtKB-KW"/>
</dbReference>
<dbReference type="PANTHER" id="PTHR31604">
    <property type="entry name" value="PROTEIN LATERAL ROOT PRIMORDIUM 1"/>
    <property type="match status" value="1"/>
</dbReference>
<evidence type="ECO:0000256" key="8">
    <source>
        <dbReference type="ARBA" id="ARBA00023159"/>
    </source>
</evidence>
<evidence type="ECO:0000256" key="7">
    <source>
        <dbReference type="ARBA" id="ARBA00023125"/>
    </source>
</evidence>
<reference evidence="12 13" key="1">
    <citation type="submission" date="2018-09" db="EMBL/GenBank/DDBJ databases">
        <title>A high-quality reference genome of wild soybean provides a powerful tool to mine soybean genomes.</title>
        <authorList>
            <person name="Xie M."/>
            <person name="Chung C.Y.L."/>
            <person name="Li M.-W."/>
            <person name="Wong F.-L."/>
            <person name="Chan T.-F."/>
            <person name="Lam H.-M."/>
        </authorList>
    </citation>
    <scope>NUCLEOTIDE SEQUENCE [LARGE SCALE GENOMIC DNA]</scope>
    <source>
        <strain evidence="13">cv. W05</strain>
        <tissue evidence="12">Hypocotyl of etiolated seedlings</tissue>
    </source>
</reference>
<keyword evidence="6" id="KW-0073">Auxin biosynthesis</keyword>
<dbReference type="Gramene" id="XM_028336348.1">
    <property type="protein sequence ID" value="XP_028192149.1"/>
    <property type="gene ID" value="LOC114377884"/>
</dbReference>
<protein>
    <submittedName>
        <fullName evidence="12">Protein SHI RELATED SEQUENCE 3</fullName>
    </submittedName>
</protein>
<keyword evidence="10" id="KW-0927">Auxin signaling pathway</keyword>
<proteinExistence type="inferred from homology"/>
<dbReference type="GO" id="GO:0046872">
    <property type="term" value="F:metal ion binding"/>
    <property type="evidence" value="ECO:0007669"/>
    <property type="project" value="UniProtKB-KW"/>
</dbReference>
<dbReference type="GO" id="GO:0009851">
    <property type="term" value="P:auxin biosynthetic process"/>
    <property type="evidence" value="ECO:0007669"/>
    <property type="project" value="UniProtKB-KW"/>
</dbReference>
<dbReference type="GO" id="GO:0003700">
    <property type="term" value="F:DNA-binding transcription factor activity"/>
    <property type="evidence" value="ECO:0007669"/>
    <property type="project" value="InterPro"/>
</dbReference>
<dbReference type="Pfam" id="PF05142">
    <property type="entry name" value="DUF702"/>
    <property type="match status" value="1"/>
</dbReference>
<feature type="region of interest" description="Disordered" evidence="11">
    <location>
        <begin position="52"/>
        <end position="81"/>
    </location>
</feature>
<keyword evidence="5" id="KW-0862">Zinc</keyword>
<evidence type="ECO:0000256" key="9">
    <source>
        <dbReference type="ARBA" id="ARBA00023242"/>
    </source>
</evidence>
<evidence type="ECO:0000256" key="11">
    <source>
        <dbReference type="SAM" id="MobiDB-lite"/>
    </source>
</evidence>
<keyword evidence="7" id="KW-0238">DNA-binding</keyword>
<keyword evidence="4" id="KW-0479">Metal-binding</keyword>
<comment type="similarity">
    <text evidence="2">Belongs to the SHI protein family.</text>
</comment>
<dbReference type="GO" id="GO:0005634">
    <property type="term" value="C:nucleus"/>
    <property type="evidence" value="ECO:0007669"/>
    <property type="project" value="UniProtKB-SubCell"/>
</dbReference>
<evidence type="ECO:0000256" key="4">
    <source>
        <dbReference type="ARBA" id="ARBA00022723"/>
    </source>
</evidence>
<evidence type="ECO:0000256" key="6">
    <source>
        <dbReference type="ARBA" id="ARBA00023070"/>
    </source>
</evidence>
<comment type="subcellular location">
    <subcellularLocation>
        <location evidence="1">Nucleus</location>
    </subcellularLocation>
</comment>
<evidence type="ECO:0000256" key="10">
    <source>
        <dbReference type="ARBA" id="ARBA00023294"/>
    </source>
</evidence>
<keyword evidence="13" id="KW-1185">Reference proteome</keyword>
<organism evidence="12 13">
    <name type="scientific">Glycine soja</name>
    <name type="common">Wild soybean</name>
    <dbReference type="NCBI Taxonomy" id="3848"/>
    <lineage>
        <taxon>Eukaryota</taxon>
        <taxon>Viridiplantae</taxon>
        <taxon>Streptophyta</taxon>
        <taxon>Embryophyta</taxon>
        <taxon>Tracheophyta</taxon>
        <taxon>Spermatophyta</taxon>
        <taxon>Magnoliopsida</taxon>
        <taxon>eudicotyledons</taxon>
        <taxon>Gunneridae</taxon>
        <taxon>Pentapetalae</taxon>
        <taxon>rosids</taxon>
        <taxon>fabids</taxon>
        <taxon>Fabales</taxon>
        <taxon>Fabaceae</taxon>
        <taxon>Papilionoideae</taxon>
        <taxon>50 kb inversion clade</taxon>
        <taxon>NPAAA clade</taxon>
        <taxon>indigoferoid/millettioid clade</taxon>
        <taxon>Phaseoleae</taxon>
        <taxon>Glycine</taxon>
        <taxon>Glycine subgen. Soja</taxon>
    </lineage>
</organism>
<dbReference type="NCBIfam" id="TIGR01623">
    <property type="entry name" value="put_zinc_LRP1"/>
    <property type="match status" value="1"/>
</dbReference>
<gene>
    <name evidence="12" type="ORF">D0Y65_033300</name>
</gene>
<dbReference type="InterPro" id="IPR006510">
    <property type="entry name" value="Znf_LRP1"/>
</dbReference>
<evidence type="ECO:0000256" key="2">
    <source>
        <dbReference type="ARBA" id="ARBA00006911"/>
    </source>
</evidence>
<sequence length="210" mass="23370">MEAAQEVVVKGSKCQDCGNQAKKDCEYSRCRSCCKNKGFNCQTHIRSTWIPVDRRRHQKLEQQQPLQGDDTPKRHKHNPYSSSLEKFKFPAVMSSMASFSCVQVRSIDGTVNEIAYQATVNIGGHVFSGLLYDQGPEQSFNAKGGNIGPLDQQQNLNLWSVSIHTTRDGASATMPPLSATAAQEPFFPPPHPFPLASFRPDMTYMSHPKP</sequence>
<dbReference type="NCBIfam" id="TIGR01624">
    <property type="entry name" value="LRP1_Cterm"/>
    <property type="match status" value="1"/>
</dbReference>
<evidence type="ECO:0000313" key="13">
    <source>
        <dbReference type="Proteomes" id="UP000289340"/>
    </source>
</evidence>
<dbReference type="InterPro" id="IPR007818">
    <property type="entry name" value="SHI"/>
</dbReference>
<keyword evidence="8" id="KW-0010">Activator</keyword>
<evidence type="ECO:0000313" key="12">
    <source>
        <dbReference type="EMBL" id="RZB74160.1"/>
    </source>
</evidence>
<dbReference type="InterPro" id="IPR006511">
    <property type="entry name" value="SHI_C"/>
</dbReference>
<accession>A0A445HKH5</accession>
<dbReference type="GO" id="GO:0009734">
    <property type="term" value="P:auxin-activated signaling pathway"/>
    <property type="evidence" value="ECO:0007669"/>
    <property type="project" value="UniProtKB-KW"/>
</dbReference>
<name>A0A445HKH5_GLYSO</name>
<dbReference type="PANTHER" id="PTHR31604:SF16">
    <property type="entry name" value="PROTEIN SHI RELATED SEQUENCE 3"/>
    <property type="match status" value="1"/>
</dbReference>
<keyword evidence="9" id="KW-0539">Nucleus</keyword>
<evidence type="ECO:0000256" key="1">
    <source>
        <dbReference type="ARBA" id="ARBA00004123"/>
    </source>
</evidence>